<keyword evidence="3 4" id="KW-0732">Signal</keyword>
<name>A0A4U0SP82_9ACTN</name>
<protein>
    <submittedName>
        <fullName evidence="6">ABC transporter substrate-binding protein</fullName>
    </submittedName>
</protein>
<keyword evidence="2" id="KW-0813">Transport</keyword>
<dbReference type="AlphaFoldDB" id="A0A4U0SP82"/>
<dbReference type="InterPro" id="IPR030678">
    <property type="entry name" value="Peptide/Ni-bd"/>
</dbReference>
<dbReference type="Gene3D" id="3.90.76.10">
    <property type="entry name" value="Dipeptide-binding Protein, Domain 1"/>
    <property type="match status" value="1"/>
</dbReference>
<reference evidence="6 7" key="1">
    <citation type="submission" date="2019-04" db="EMBL/GenBank/DDBJ databases">
        <title>Streptomyces oryziradicis sp. nov., a novel actinomycete isolated from rhizosphere soil of rice (Oryza sativa L.).</title>
        <authorList>
            <person name="Li C."/>
        </authorList>
    </citation>
    <scope>NUCLEOTIDE SEQUENCE [LARGE SCALE GENOMIC DNA]</scope>
    <source>
        <strain evidence="6 7">NEAU-C40</strain>
    </source>
</reference>
<evidence type="ECO:0000256" key="2">
    <source>
        <dbReference type="ARBA" id="ARBA00022448"/>
    </source>
</evidence>
<dbReference type="GO" id="GO:0043190">
    <property type="term" value="C:ATP-binding cassette (ABC) transporter complex"/>
    <property type="evidence" value="ECO:0007669"/>
    <property type="project" value="InterPro"/>
</dbReference>
<evidence type="ECO:0000256" key="1">
    <source>
        <dbReference type="ARBA" id="ARBA00005695"/>
    </source>
</evidence>
<dbReference type="OrthoDB" id="5243526at2"/>
<proteinExistence type="inferred from homology"/>
<dbReference type="PIRSF" id="PIRSF002741">
    <property type="entry name" value="MppA"/>
    <property type="match status" value="1"/>
</dbReference>
<dbReference type="CDD" id="cd00995">
    <property type="entry name" value="PBP2_NikA_DppA_OppA_like"/>
    <property type="match status" value="1"/>
</dbReference>
<dbReference type="RefSeq" id="WP_136723887.1">
    <property type="nucleotide sequence ID" value="NZ_SUMC01000010.1"/>
</dbReference>
<organism evidence="6 7">
    <name type="scientific">Actinacidiphila oryziradicis</name>
    <dbReference type="NCBI Taxonomy" id="2571141"/>
    <lineage>
        <taxon>Bacteria</taxon>
        <taxon>Bacillati</taxon>
        <taxon>Actinomycetota</taxon>
        <taxon>Actinomycetes</taxon>
        <taxon>Kitasatosporales</taxon>
        <taxon>Streptomycetaceae</taxon>
        <taxon>Actinacidiphila</taxon>
    </lineage>
</organism>
<feature type="domain" description="Solute-binding protein family 5" evidence="5">
    <location>
        <begin position="97"/>
        <end position="450"/>
    </location>
</feature>
<sequence length="537" mass="57694">MTTSNAPLARRKSRIRAAGAIVAGLGMLLASACSSQSSSSQPTGGAAPTDHVLKLAFLQDPGQPPDPDIYYAGQGLMLTNNTYQGLLQYQPGTAQPKIISNLATSWKASKNNSVFTFQLRHGVTFHDGTPFTSAAVEASFARRLAVNSGPAYMVQDVKSVTAQGPYSVTVTLKQPNAQFPDYMASPYGPKMMSPTGLTQHAGKDHAQTYLRTNDLGTGPYQLTEAKTGSQYQLKAYAKYWGAKPYFTTVDIPVQADTSTQQLLLNKGDLAIVMHDLPQSAVQAYRKNTTLKSYSLPTMMSDFLYVNPHSAMLTNQANRQALLQAVNVDQIYNQVFAGRATKSTQAYPANVMAPGLAKQNIPYSPSALQKIVQSLPASQRTLTVGYDSGQSDNQVVANLLSAQLANYGVTVKVQSYPTSQIFGWVTNLRGAPDMLLTTGWPDAAPPYMWAHISYVTGGGLNYFQCSTPQLDKLVGQGLSTGSNSVFSQVGQLAAQSGCWDNLINEDDFMVAQPWLKGVAESHVVSTVNTLNLATLSVG</sequence>
<evidence type="ECO:0000256" key="4">
    <source>
        <dbReference type="SAM" id="SignalP"/>
    </source>
</evidence>
<dbReference type="GO" id="GO:0015833">
    <property type="term" value="P:peptide transport"/>
    <property type="evidence" value="ECO:0007669"/>
    <property type="project" value="TreeGrafter"/>
</dbReference>
<evidence type="ECO:0000313" key="6">
    <source>
        <dbReference type="EMBL" id="TKA11048.1"/>
    </source>
</evidence>
<evidence type="ECO:0000313" key="7">
    <source>
        <dbReference type="Proteomes" id="UP000305778"/>
    </source>
</evidence>
<feature type="chain" id="PRO_5039122616" evidence="4">
    <location>
        <begin position="33"/>
        <end position="537"/>
    </location>
</feature>
<comment type="caution">
    <text evidence="6">The sequence shown here is derived from an EMBL/GenBank/DDBJ whole genome shotgun (WGS) entry which is preliminary data.</text>
</comment>
<dbReference type="Proteomes" id="UP000305778">
    <property type="component" value="Unassembled WGS sequence"/>
</dbReference>
<dbReference type="InterPro" id="IPR000914">
    <property type="entry name" value="SBP_5_dom"/>
</dbReference>
<dbReference type="PANTHER" id="PTHR30290:SF9">
    <property type="entry name" value="OLIGOPEPTIDE-BINDING PROTEIN APPA"/>
    <property type="match status" value="1"/>
</dbReference>
<dbReference type="PANTHER" id="PTHR30290">
    <property type="entry name" value="PERIPLASMIC BINDING COMPONENT OF ABC TRANSPORTER"/>
    <property type="match status" value="1"/>
</dbReference>
<dbReference type="Pfam" id="PF00496">
    <property type="entry name" value="SBP_bac_5"/>
    <property type="match status" value="1"/>
</dbReference>
<dbReference type="Gene3D" id="3.10.105.10">
    <property type="entry name" value="Dipeptide-binding Protein, Domain 3"/>
    <property type="match status" value="1"/>
</dbReference>
<dbReference type="Gene3D" id="3.40.190.10">
    <property type="entry name" value="Periplasmic binding protein-like II"/>
    <property type="match status" value="1"/>
</dbReference>
<dbReference type="InterPro" id="IPR039424">
    <property type="entry name" value="SBP_5"/>
</dbReference>
<accession>A0A4U0SP82</accession>
<evidence type="ECO:0000256" key="3">
    <source>
        <dbReference type="ARBA" id="ARBA00022729"/>
    </source>
</evidence>
<gene>
    <name evidence="6" type="ORF">FCI23_13920</name>
</gene>
<dbReference type="SUPFAM" id="SSF53850">
    <property type="entry name" value="Periplasmic binding protein-like II"/>
    <property type="match status" value="1"/>
</dbReference>
<dbReference type="GO" id="GO:1904680">
    <property type="term" value="F:peptide transmembrane transporter activity"/>
    <property type="evidence" value="ECO:0007669"/>
    <property type="project" value="TreeGrafter"/>
</dbReference>
<feature type="signal peptide" evidence="4">
    <location>
        <begin position="1"/>
        <end position="32"/>
    </location>
</feature>
<keyword evidence="7" id="KW-1185">Reference proteome</keyword>
<comment type="similarity">
    <text evidence="1">Belongs to the bacterial solute-binding protein 5 family.</text>
</comment>
<evidence type="ECO:0000259" key="5">
    <source>
        <dbReference type="Pfam" id="PF00496"/>
    </source>
</evidence>
<dbReference type="GO" id="GO:0042597">
    <property type="term" value="C:periplasmic space"/>
    <property type="evidence" value="ECO:0007669"/>
    <property type="project" value="UniProtKB-ARBA"/>
</dbReference>
<dbReference type="EMBL" id="SUMC01000010">
    <property type="protein sequence ID" value="TKA11048.1"/>
    <property type="molecule type" value="Genomic_DNA"/>
</dbReference>